<evidence type="ECO:0000256" key="1">
    <source>
        <dbReference type="SAM" id="SignalP"/>
    </source>
</evidence>
<dbReference type="SMART" id="SM00700">
    <property type="entry name" value="JHBP"/>
    <property type="match status" value="1"/>
</dbReference>
<dbReference type="PANTHER" id="PTHR11008">
    <property type="entry name" value="PROTEIN TAKEOUT-LIKE PROTEIN"/>
    <property type="match status" value="1"/>
</dbReference>
<accession>A0A482WSD3</accession>
<dbReference type="InParanoid" id="A0A482WSD3"/>
<evidence type="ECO:0000313" key="3">
    <source>
        <dbReference type="Proteomes" id="UP000291343"/>
    </source>
</evidence>
<organism evidence="2 3">
    <name type="scientific">Laodelphax striatellus</name>
    <name type="common">Small brown planthopper</name>
    <name type="synonym">Delphax striatella</name>
    <dbReference type="NCBI Taxonomy" id="195883"/>
    <lineage>
        <taxon>Eukaryota</taxon>
        <taxon>Metazoa</taxon>
        <taxon>Ecdysozoa</taxon>
        <taxon>Arthropoda</taxon>
        <taxon>Hexapoda</taxon>
        <taxon>Insecta</taxon>
        <taxon>Pterygota</taxon>
        <taxon>Neoptera</taxon>
        <taxon>Paraneoptera</taxon>
        <taxon>Hemiptera</taxon>
        <taxon>Auchenorrhyncha</taxon>
        <taxon>Fulgoroidea</taxon>
        <taxon>Delphacidae</taxon>
        <taxon>Criomorphinae</taxon>
        <taxon>Laodelphax</taxon>
    </lineage>
</organism>
<gene>
    <name evidence="2" type="ORF">LSTR_LSTR008864</name>
</gene>
<dbReference type="Gene3D" id="3.15.10.50">
    <property type="match status" value="1"/>
</dbReference>
<evidence type="ECO:0000313" key="2">
    <source>
        <dbReference type="EMBL" id="RZF36529.1"/>
    </source>
</evidence>
<feature type="chain" id="PRO_5019800771" description="Lipid-binding serum glycoprotein C-terminal domain-containing protein" evidence="1">
    <location>
        <begin position="22"/>
        <end position="429"/>
    </location>
</feature>
<dbReference type="EMBL" id="QKKF02026262">
    <property type="protein sequence ID" value="RZF36529.1"/>
    <property type="molecule type" value="Genomic_DNA"/>
</dbReference>
<dbReference type="SMR" id="A0A482WSD3"/>
<sequence>MSNNSCLLFLWICFLVKVCSATDKDGTAVANRMADQVRAVLEHYKDNPDPVGLPDTVYKIPDPMPIPTIRQTSGYATLTMFNCSVYGLSRFRIESVYTNLAGLQMVAELRIENLEVRGNYTLTSWLSRSADSCMVKLSDVYVVGLAEMSIAREGHLEASKIDMDISVDQINLDFQNLGFLASLFQGMMNSVGVFVFDSIKPFILNAVNADLRHGIDKAAREIKMTFPNSIPPLDLAIAEGRKRVMSLGYDPYMFPDYSQSAGMFGVYMTNMWVSGLGSFYRVGNMTVSMQNNVVQVGVSVGTDELTGNCHWELSAAGLYSHPGATSFTVEYVQVEAKLNQALDIRKHPVLESLDMTVGNIQLRHEGTGTLDYALELLINLLPNILRYQIVDALEFPLRRRFQDILNTVDVEKIINEEIPKLEKMISQRE</sequence>
<feature type="signal peptide" evidence="1">
    <location>
        <begin position="1"/>
        <end position="21"/>
    </location>
</feature>
<name>A0A482WSD3_LAOST</name>
<dbReference type="PANTHER" id="PTHR11008:SF13">
    <property type="entry name" value="FI04421P"/>
    <property type="match status" value="1"/>
</dbReference>
<reference evidence="2 3" key="1">
    <citation type="journal article" date="2017" name="Gigascience">
        <title>Genome sequence of the small brown planthopper, Laodelphax striatellus.</title>
        <authorList>
            <person name="Zhu J."/>
            <person name="Jiang F."/>
            <person name="Wang X."/>
            <person name="Yang P."/>
            <person name="Bao Y."/>
            <person name="Zhao W."/>
            <person name="Wang W."/>
            <person name="Lu H."/>
            <person name="Wang Q."/>
            <person name="Cui N."/>
            <person name="Li J."/>
            <person name="Chen X."/>
            <person name="Luo L."/>
            <person name="Yu J."/>
            <person name="Kang L."/>
            <person name="Cui F."/>
        </authorList>
    </citation>
    <scope>NUCLEOTIDE SEQUENCE [LARGE SCALE GENOMIC DNA]</scope>
    <source>
        <strain evidence="2">Lst14</strain>
    </source>
</reference>
<proteinExistence type="predicted"/>
<keyword evidence="3" id="KW-1185">Reference proteome</keyword>
<dbReference type="InterPro" id="IPR020234">
    <property type="entry name" value="Mite_allergen_group-7"/>
</dbReference>
<dbReference type="InterPro" id="IPR038602">
    <property type="entry name" value="Mite_allergen_7_sf"/>
</dbReference>
<dbReference type="Pfam" id="PF06585">
    <property type="entry name" value="JHBP"/>
    <property type="match status" value="1"/>
</dbReference>
<keyword evidence="1" id="KW-0732">Signal</keyword>
<evidence type="ECO:0008006" key="4">
    <source>
        <dbReference type="Google" id="ProtNLM"/>
    </source>
</evidence>
<dbReference type="Pfam" id="PF16984">
    <property type="entry name" value="Grp7_allergen"/>
    <property type="match status" value="1"/>
</dbReference>
<dbReference type="Proteomes" id="UP000291343">
    <property type="component" value="Unassembled WGS sequence"/>
</dbReference>
<dbReference type="Gene3D" id="3.15.10.30">
    <property type="entry name" value="Haemolymph juvenile hormone binding protein"/>
    <property type="match status" value="1"/>
</dbReference>
<dbReference type="AlphaFoldDB" id="A0A482WSD3"/>
<comment type="caution">
    <text evidence="2">The sequence shown here is derived from an EMBL/GenBank/DDBJ whole genome shotgun (WGS) entry which is preliminary data.</text>
</comment>
<dbReference type="InterPro" id="IPR038606">
    <property type="entry name" value="To_sf"/>
</dbReference>
<dbReference type="InterPro" id="IPR010562">
    <property type="entry name" value="Haemolymph_juvenile_hormone-bd"/>
</dbReference>
<protein>
    <recommendedName>
        <fullName evidence="4">Lipid-binding serum glycoprotein C-terminal domain-containing protein</fullName>
    </recommendedName>
</protein>
<dbReference type="OrthoDB" id="6412801at2759"/>